<organism evidence="5 6">
    <name type="scientific">Brevundimonas vesicularis</name>
    <name type="common">Pseudomonas vesicularis</name>
    <dbReference type="NCBI Taxonomy" id="41276"/>
    <lineage>
        <taxon>Bacteria</taxon>
        <taxon>Pseudomonadati</taxon>
        <taxon>Pseudomonadota</taxon>
        <taxon>Alphaproteobacteria</taxon>
        <taxon>Caulobacterales</taxon>
        <taxon>Caulobacteraceae</taxon>
        <taxon>Brevundimonas</taxon>
    </lineage>
</organism>
<dbReference type="RefSeq" id="WP_081836174.1">
    <property type="nucleotide sequence ID" value="NZ_JACHLJ010000003.1"/>
</dbReference>
<feature type="domain" description="Toprim" evidence="2">
    <location>
        <begin position="204"/>
        <end position="291"/>
    </location>
</feature>
<proteinExistence type="predicted"/>
<sequence>MTLHAIVAALGGDLYAGGSRASIPAPGHSTADRSVSLMLADDRVIIHGFGGADWRTARDDLRLRGFIDDAGRLTGGGRGRSSSPRPDRRLRVETASRLWTATTERPPHGPASLYLRRRAVMTGAAAYNLRLHPSAPLSVYQSGRRVRPALIARVSDAEDRLTAVELTYLETNGLPAGGLRLARKTVGQVPPGAAVRLSPAAEEMLVGEGVVTTLSAIDRFGLPGWALMAANNLVAWSPPAWVRRVLIAADRGEAGEAAAARLRRRLVNDGLKVEVSWPEPPFGDWNEVAVAAASQRGSEGSEGRRSDGDGPRRPAGETS</sequence>
<dbReference type="InterPro" id="IPR006171">
    <property type="entry name" value="TOPRIM_dom"/>
</dbReference>
<dbReference type="EMBL" id="UAQP01000014">
    <property type="protein sequence ID" value="SPU55214.1"/>
    <property type="molecule type" value="Genomic_DNA"/>
</dbReference>
<feature type="compositionally biased region" description="Basic and acidic residues" evidence="1">
    <location>
        <begin position="299"/>
        <end position="319"/>
    </location>
</feature>
<feature type="domain" description="DUF7146" evidence="3">
    <location>
        <begin position="91"/>
        <end position="197"/>
    </location>
</feature>
<accession>A0A2X1BWS9</accession>
<reference evidence="4 7" key="2">
    <citation type="submission" date="2020-08" db="EMBL/GenBank/DDBJ databases">
        <title>Functional genomics of gut bacteria from endangered species of beetles.</title>
        <authorList>
            <person name="Carlos-Shanley C."/>
        </authorList>
    </citation>
    <scope>NUCLEOTIDE SEQUENCE [LARGE SCALE GENOMIC DNA]</scope>
    <source>
        <strain evidence="4 7">S00192</strain>
    </source>
</reference>
<evidence type="ECO:0000313" key="7">
    <source>
        <dbReference type="Proteomes" id="UP000556201"/>
    </source>
</evidence>
<evidence type="ECO:0000259" key="2">
    <source>
        <dbReference type="Pfam" id="PF13362"/>
    </source>
</evidence>
<dbReference type="Proteomes" id="UP000556201">
    <property type="component" value="Unassembled WGS sequence"/>
</dbReference>
<reference evidence="5 6" key="1">
    <citation type="submission" date="2018-06" db="EMBL/GenBank/DDBJ databases">
        <authorList>
            <consortium name="Pathogen Informatics"/>
            <person name="Doyle S."/>
        </authorList>
    </citation>
    <scope>NUCLEOTIDE SEQUENCE [LARGE SCALE GENOMIC DNA]</scope>
    <source>
        <strain evidence="5 6">NCTC11166</strain>
    </source>
</reference>
<evidence type="ECO:0000313" key="4">
    <source>
        <dbReference type="EMBL" id="MBB5772553.1"/>
    </source>
</evidence>
<feature type="region of interest" description="Disordered" evidence="1">
    <location>
        <begin position="292"/>
        <end position="319"/>
    </location>
</feature>
<dbReference type="EMBL" id="JACHLJ010000003">
    <property type="protein sequence ID" value="MBB5772553.1"/>
    <property type="molecule type" value="Genomic_DNA"/>
</dbReference>
<dbReference type="Pfam" id="PF13362">
    <property type="entry name" value="Toprim_3"/>
    <property type="match status" value="1"/>
</dbReference>
<evidence type="ECO:0000259" key="3">
    <source>
        <dbReference type="Pfam" id="PF23639"/>
    </source>
</evidence>
<evidence type="ECO:0000313" key="5">
    <source>
        <dbReference type="EMBL" id="SPU55214.1"/>
    </source>
</evidence>
<name>A0A2X1BWS9_BREVE</name>
<dbReference type="InterPro" id="IPR055570">
    <property type="entry name" value="DUF7146"/>
</dbReference>
<dbReference type="Pfam" id="PF23639">
    <property type="entry name" value="DUF7146"/>
    <property type="match status" value="1"/>
</dbReference>
<gene>
    <name evidence="4" type="ORF">HNP47_002569</name>
    <name evidence="5" type="ORF">NCTC11166_02609</name>
</gene>
<evidence type="ECO:0000256" key="1">
    <source>
        <dbReference type="SAM" id="MobiDB-lite"/>
    </source>
</evidence>
<evidence type="ECO:0000313" key="6">
    <source>
        <dbReference type="Proteomes" id="UP000251186"/>
    </source>
</evidence>
<dbReference type="Proteomes" id="UP000251186">
    <property type="component" value="Unassembled WGS sequence"/>
</dbReference>
<protein>
    <submittedName>
        <fullName evidence="5">Uncharacterized protein conserved in bacteria</fullName>
    </submittedName>
</protein>
<dbReference type="AlphaFoldDB" id="A0A2X1BWS9"/>